<feature type="transmembrane region" description="Helical" evidence="10">
    <location>
        <begin position="366"/>
        <end position="385"/>
    </location>
</feature>
<evidence type="ECO:0000256" key="5">
    <source>
        <dbReference type="ARBA" id="ARBA00022692"/>
    </source>
</evidence>
<dbReference type="InterPro" id="IPR050222">
    <property type="entry name" value="MATE_MdtK"/>
</dbReference>
<feature type="transmembrane region" description="Helical" evidence="10">
    <location>
        <begin position="140"/>
        <end position="164"/>
    </location>
</feature>
<keyword evidence="5 10" id="KW-0812">Transmembrane</keyword>
<feature type="transmembrane region" description="Helical" evidence="10">
    <location>
        <begin position="24"/>
        <end position="49"/>
    </location>
</feature>
<feature type="transmembrane region" description="Helical" evidence="10">
    <location>
        <begin position="289"/>
        <end position="310"/>
    </location>
</feature>
<evidence type="ECO:0000256" key="3">
    <source>
        <dbReference type="ARBA" id="ARBA00022449"/>
    </source>
</evidence>
<dbReference type="OrthoDB" id="9780160at2"/>
<evidence type="ECO:0000256" key="7">
    <source>
        <dbReference type="ARBA" id="ARBA00023065"/>
    </source>
</evidence>
<dbReference type="GO" id="GO:0015297">
    <property type="term" value="F:antiporter activity"/>
    <property type="evidence" value="ECO:0007669"/>
    <property type="project" value="UniProtKB-KW"/>
</dbReference>
<dbReference type="Pfam" id="PF01554">
    <property type="entry name" value="MatE"/>
    <property type="match status" value="2"/>
</dbReference>
<feature type="transmembrane region" description="Helical" evidence="10">
    <location>
        <begin position="203"/>
        <end position="224"/>
    </location>
</feature>
<feature type="transmembrane region" description="Helical" evidence="10">
    <location>
        <begin position="171"/>
        <end position="191"/>
    </location>
</feature>
<keyword evidence="6 10" id="KW-1133">Transmembrane helix</keyword>
<protein>
    <recommendedName>
        <fullName evidence="9">Multidrug-efflux transporter</fullName>
    </recommendedName>
</protein>
<sequence>MLEQAHPLTAAPPQTFRAEFRATLALALPLAAANLLQMLVHAVDVIFVARLGDTALAASSLGVAIFGLLLWTGTGLVGAAAPLIAAELGRRNHSVREVRRTVRMALWLSLLVSLAFMGVCAAGGPIMHATGQDPILSERAAGFLLILMWGMFPMIAASVLRIFVSALGRPTIATAITFFALFVNAFGNWVLVFGHLGLPALGLHGSALSSVMTSTAMLVAYVVVIQTDRRLRRYHLFGNWWRSEWSRFAEMLRIGTPIGLTILAEAGLFTGAAFLMGRIGEAQLAGHTIALQIAALAFQIPFGVAQAATIRVGLAYGARDRRGIALAGRASLGLGVGFMGFTALLIWLFPGLVLSIYVDVNEAKNAALVGFAMQFLVVAAAFQLFDGAQTVAAGVLRGLQDTRIPMLIAVCGYWIAGYGTAIYLGFWTPLSGVGVWIGLAVGLVVVAAMLLTRWRLRARLGLLPA</sequence>
<feature type="transmembrane region" description="Helical" evidence="10">
    <location>
        <begin position="406"/>
        <end position="427"/>
    </location>
</feature>
<accession>A0A2S8B251</accession>
<dbReference type="GO" id="GO:0042910">
    <property type="term" value="F:xenobiotic transmembrane transporter activity"/>
    <property type="evidence" value="ECO:0007669"/>
    <property type="project" value="InterPro"/>
</dbReference>
<comment type="caution">
    <text evidence="11">The sequence shown here is derived from an EMBL/GenBank/DDBJ whole genome shotgun (WGS) entry which is preliminary data.</text>
</comment>
<reference evidence="12" key="1">
    <citation type="submission" date="2017-11" db="EMBL/GenBank/DDBJ databases">
        <title>The complete genome sequence of Sphingopyxis pomeranensis sp. nov. strain WS5A3p.</title>
        <authorList>
            <person name="Kaminski M.A."/>
        </authorList>
    </citation>
    <scope>NUCLEOTIDE SEQUENCE [LARGE SCALE GENOMIC DNA]</scope>
    <source>
        <strain evidence="12">WS5A3p</strain>
    </source>
</reference>
<dbReference type="InterPro" id="IPR048279">
    <property type="entry name" value="MdtK-like"/>
</dbReference>
<feature type="transmembrane region" description="Helical" evidence="10">
    <location>
        <begin position="433"/>
        <end position="452"/>
    </location>
</feature>
<organism evidence="11 12">
    <name type="scientific">Sphingopyxis lindanitolerans</name>
    <dbReference type="NCBI Taxonomy" id="2054227"/>
    <lineage>
        <taxon>Bacteria</taxon>
        <taxon>Pseudomonadati</taxon>
        <taxon>Pseudomonadota</taxon>
        <taxon>Alphaproteobacteria</taxon>
        <taxon>Sphingomonadales</taxon>
        <taxon>Sphingomonadaceae</taxon>
        <taxon>Sphingopyxis</taxon>
    </lineage>
</organism>
<feature type="transmembrane region" description="Helical" evidence="10">
    <location>
        <begin position="61"/>
        <end position="84"/>
    </location>
</feature>
<feature type="transmembrane region" description="Helical" evidence="10">
    <location>
        <begin position="254"/>
        <end position="277"/>
    </location>
</feature>
<evidence type="ECO:0000256" key="9">
    <source>
        <dbReference type="ARBA" id="ARBA00031636"/>
    </source>
</evidence>
<evidence type="ECO:0000256" key="4">
    <source>
        <dbReference type="ARBA" id="ARBA00022475"/>
    </source>
</evidence>
<evidence type="ECO:0000256" key="2">
    <source>
        <dbReference type="ARBA" id="ARBA00022448"/>
    </source>
</evidence>
<evidence type="ECO:0000256" key="8">
    <source>
        <dbReference type="ARBA" id="ARBA00023136"/>
    </source>
</evidence>
<dbReference type="GO" id="GO:0006811">
    <property type="term" value="P:monoatomic ion transport"/>
    <property type="evidence" value="ECO:0007669"/>
    <property type="project" value="UniProtKB-KW"/>
</dbReference>
<name>A0A2S8B251_9SPHN</name>
<evidence type="ECO:0000313" key="11">
    <source>
        <dbReference type="EMBL" id="PQM26485.1"/>
    </source>
</evidence>
<gene>
    <name evidence="11" type="ORF">CVO77_15775</name>
</gene>
<dbReference type="RefSeq" id="WP_105999861.1">
    <property type="nucleotide sequence ID" value="NZ_CM009578.1"/>
</dbReference>
<evidence type="ECO:0000313" key="12">
    <source>
        <dbReference type="Proteomes" id="UP000238954"/>
    </source>
</evidence>
<dbReference type="AlphaFoldDB" id="A0A2S8B251"/>
<keyword evidence="3" id="KW-0050">Antiport</keyword>
<dbReference type="PANTHER" id="PTHR43298">
    <property type="entry name" value="MULTIDRUG RESISTANCE PROTEIN NORM-RELATED"/>
    <property type="match status" value="1"/>
</dbReference>
<dbReference type="InterPro" id="IPR002528">
    <property type="entry name" value="MATE_fam"/>
</dbReference>
<keyword evidence="4" id="KW-1003">Cell membrane</keyword>
<dbReference type="PIRSF" id="PIRSF006603">
    <property type="entry name" value="DinF"/>
    <property type="match status" value="1"/>
</dbReference>
<keyword evidence="12" id="KW-1185">Reference proteome</keyword>
<dbReference type="NCBIfam" id="TIGR00797">
    <property type="entry name" value="matE"/>
    <property type="match status" value="1"/>
</dbReference>
<evidence type="ECO:0000256" key="6">
    <source>
        <dbReference type="ARBA" id="ARBA00022989"/>
    </source>
</evidence>
<dbReference type="Proteomes" id="UP000238954">
    <property type="component" value="Chromosome"/>
</dbReference>
<keyword evidence="8 10" id="KW-0472">Membrane</keyword>
<feature type="transmembrane region" description="Helical" evidence="10">
    <location>
        <begin position="331"/>
        <end position="354"/>
    </location>
</feature>
<dbReference type="EMBL" id="PHFW01000003">
    <property type="protein sequence ID" value="PQM26485.1"/>
    <property type="molecule type" value="Genomic_DNA"/>
</dbReference>
<dbReference type="PANTHER" id="PTHR43298:SF2">
    <property type="entry name" value="FMN_FAD EXPORTER YEEO-RELATED"/>
    <property type="match status" value="1"/>
</dbReference>
<proteinExistence type="predicted"/>
<comment type="subcellular location">
    <subcellularLocation>
        <location evidence="1">Cell inner membrane</location>
        <topology evidence="1">Multi-pass membrane protein</topology>
    </subcellularLocation>
</comment>
<keyword evidence="7" id="KW-0406">Ion transport</keyword>
<evidence type="ECO:0000256" key="1">
    <source>
        <dbReference type="ARBA" id="ARBA00004429"/>
    </source>
</evidence>
<evidence type="ECO:0000256" key="10">
    <source>
        <dbReference type="SAM" id="Phobius"/>
    </source>
</evidence>
<feature type="transmembrane region" description="Helical" evidence="10">
    <location>
        <begin position="105"/>
        <end position="128"/>
    </location>
</feature>
<keyword evidence="2" id="KW-0813">Transport</keyword>
<dbReference type="CDD" id="cd13131">
    <property type="entry name" value="MATE_NorM_like"/>
    <property type="match status" value="1"/>
</dbReference>
<dbReference type="GO" id="GO:0005886">
    <property type="term" value="C:plasma membrane"/>
    <property type="evidence" value="ECO:0007669"/>
    <property type="project" value="UniProtKB-SubCell"/>
</dbReference>